<protein>
    <recommendedName>
        <fullName evidence="2">STAS domain-containing protein</fullName>
    </recommendedName>
</protein>
<name>A0A0C2RDE8_9BACL</name>
<dbReference type="RefSeq" id="WP_041087925.1">
    <property type="nucleotide sequence ID" value="NZ_JXRP01000013.1"/>
</dbReference>
<accession>A0A0C2RDE8</accession>
<dbReference type="AlphaFoldDB" id="A0A0C2RDE8"/>
<dbReference type="Pfam" id="PF01740">
    <property type="entry name" value="STAS"/>
    <property type="match status" value="1"/>
</dbReference>
<dbReference type="PANTHER" id="PTHR33745">
    <property type="entry name" value="RSBT ANTAGONIST PROTEIN RSBS-RELATED"/>
    <property type="match status" value="1"/>
</dbReference>
<reference evidence="3 4" key="1">
    <citation type="submission" date="2015-01" db="EMBL/GenBank/DDBJ databases">
        <title>Genome sequencing of Jeotgalibacillus soli.</title>
        <authorList>
            <person name="Goh K.M."/>
            <person name="Chan K.-G."/>
            <person name="Yaakop A.S."/>
            <person name="Ee R."/>
            <person name="Gan H.M."/>
            <person name="Chan C.S."/>
        </authorList>
    </citation>
    <scope>NUCLEOTIDE SEQUENCE [LARGE SCALE GENOMIC DNA]</scope>
    <source>
        <strain evidence="3 4">P9</strain>
    </source>
</reference>
<feature type="domain" description="STAS" evidence="2">
    <location>
        <begin position="216"/>
        <end position="327"/>
    </location>
</feature>
<dbReference type="InterPro" id="IPR024096">
    <property type="entry name" value="NO_sig/Golgi_transp_ligand-bd"/>
</dbReference>
<dbReference type="EMBL" id="JXRP01000013">
    <property type="protein sequence ID" value="KIL48300.1"/>
    <property type="molecule type" value="Genomic_DNA"/>
</dbReference>
<keyword evidence="4" id="KW-1185">Reference proteome</keyword>
<dbReference type="Gene3D" id="3.30.750.24">
    <property type="entry name" value="STAS domain"/>
    <property type="match status" value="1"/>
</dbReference>
<comment type="caution">
    <text evidence="3">The sequence shown here is derived from an EMBL/GenBank/DDBJ whole genome shotgun (WGS) entry which is preliminary data.</text>
</comment>
<sequence>MSDSIARIQVDTNEFVWKKDEGLFTFDGAPALLFWDSAIELFLKTIEEVSGSDVTTTVFEATGYRMGHLVSTYYKDIYNIEEILEHYSSIYRNAGWGNVKIAYYSLEEKKVVVQLKNSWEHRIFQSMDKNQAGVLLPSHWAGVFSGLFQEDMWYKTVKSQINDEGYDEIEITASSTTPSGNIHNLTRQKEQKYINELESEVSQRTEELSSLVKDLSSPVIPVLDGILVIPLMGKFNEERFEELMQKALFEFTRQQAEYLLFDLTGLKYFDEYTIQGLQRLISAIRLIGGESILVGVSPSFSIQLINSNVDMQGINSFATLQHGVQYALEQNGYAITKKR</sequence>
<dbReference type="SUPFAM" id="SSF52091">
    <property type="entry name" value="SpoIIaa-like"/>
    <property type="match status" value="1"/>
</dbReference>
<keyword evidence="1" id="KW-0175">Coiled coil</keyword>
<evidence type="ECO:0000313" key="3">
    <source>
        <dbReference type="EMBL" id="KIL48300.1"/>
    </source>
</evidence>
<evidence type="ECO:0000313" key="4">
    <source>
        <dbReference type="Proteomes" id="UP000031938"/>
    </source>
</evidence>
<evidence type="ECO:0000256" key="1">
    <source>
        <dbReference type="SAM" id="Coils"/>
    </source>
</evidence>
<dbReference type="OrthoDB" id="2717092at2"/>
<organism evidence="3 4">
    <name type="scientific">Jeotgalibacillus soli</name>
    <dbReference type="NCBI Taxonomy" id="889306"/>
    <lineage>
        <taxon>Bacteria</taxon>
        <taxon>Bacillati</taxon>
        <taxon>Bacillota</taxon>
        <taxon>Bacilli</taxon>
        <taxon>Bacillales</taxon>
        <taxon>Caryophanaceae</taxon>
        <taxon>Jeotgalibacillus</taxon>
    </lineage>
</organism>
<dbReference type="InterPro" id="IPR002645">
    <property type="entry name" value="STAS_dom"/>
</dbReference>
<feature type="coiled-coil region" evidence="1">
    <location>
        <begin position="187"/>
        <end position="214"/>
    </location>
</feature>
<dbReference type="STRING" id="889306.KP78_17470"/>
<dbReference type="InterPro" id="IPR036513">
    <property type="entry name" value="STAS_dom_sf"/>
</dbReference>
<proteinExistence type="predicted"/>
<dbReference type="CDD" id="cd07041">
    <property type="entry name" value="STAS_RsbR_RsbS_like"/>
    <property type="match status" value="1"/>
</dbReference>
<dbReference type="InterPro" id="IPR051932">
    <property type="entry name" value="Bact_StressResp_Reg"/>
</dbReference>
<gene>
    <name evidence="3" type="ORF">KP78_17470</name>
</gene>
<dbReference type="SUPFAM" id="SSF111126">
    <property type="entry name" value="Ligand-binding domain in the NO signalling and Golgi transport"/>
    <property type="match status" value="1"/>
</dbReference>
<dbReference type="PATRIC" id="fig|889306.3.peg.1759"/>
<dbReference type="PROSITE" id="PS50801">
    <property type="entry name" value="STAS"/>
    <property type="match status" value="1"/>
</dbReference>
<evidence type="ECO:0000259" key="2">
    <source>
        <dbReference type="PROSITE" id="PS50801"/>
    </source>
</evidence>
<dbReference type="Proteomes" id="UP000031938">
    <property type="component" value="Unassembled WGS sequence"/>
</dbReference>